<organism evidence="10 11">
    <name type="scientific">Phtheirospermum japonicum</name>
    <dbReference type="NCBI Taxonomy" id="374723"/>
    <lineage>
        <taxon>Eukaryota</taxon>
        <taxon>Viridiplantae</taxon>
        <taxon>Streptophyta</taxon>
        <taxon>Embryophyta</taxon>
        <taxon>Tracheophyta</taxon>
        <taxon>Spermatophyta</taxon>
        <taxon>Magnoliopsida</taxon>
        <taxon>eudicotyledons</taxon>
        <taxon>Gunneridae</taxon>
        <taxon>Pentapetalae</taxon>
        <taxon>asterids</taxon>
        <taxon>lamiids</taxon>
        <taxon>Lamiales</taxon>
        <taxon>Orobanchaceae</taxon>
        <taxon>Orobanchaceae incertae sedis</taxon>
        <taxon>Phtheirospermum</taxon>
    </lineage>
</organism>
<dbReference type="GO" id="GO:0006397">
    <property type="term" value="P:mRNA processing"/>
    <property type="evidence" value="ECO:0007669"/>
    <property type="project" value="UniProtKB-KW"/>
</dbReference>
<evidence type="ECO:0000256" key="5">
    <source>
        <dbReference type="ARBA" id="ARBA00022737"/>
    </source>
</evidence>
<dbReference type="PROSITE" id="PS50102">
    <property type="entry name" value="RRM"/>
    <property type="match status" value="2"/>
</dbReference>
<comment type="caution">
    <text evidence="10">The sequence shown here is derived from an EMBL/GenBank/DDBJ whole genome shotgun (WGS) entry which is preliminary data.</text>
</comment>
<keyword evidence="6 8" id="KW-0694">RNA-binding</keyword>
<evidence type="ECO:0000256" key="7">
    <source>
        <dbReference type="ARBA" id="ARBA00023274"/>
    </source>
</evidence>
<dbReference type="InterPro" id="IPR050502">
    <property type="entry name" value="Euk_RNA-bind_prot"/>
</dbReference>
<evidence type="ECO:0000313" key="10">
    <source>
        <dbReference type="EMBL" id="GFP99043.1"/>
    </source>
</evidence>
<evidence type="ECO:0000256" key="2">
    <source>
        <dbReference type="ARBA" id="ARBA00022528"/>
    </source>
</evidence>
<proteinExistence type="predicted"/>
<keyword evidence="3" id="KW-0934">Plastid</keyword>
<feature type="domain" description="RRM" evidence="9">
    <location>
        <begin position="113"/>
        <end position="191"/>
    </location>
</feature>
<keyword evidence="5" id="KW-0677">Repeat</keyword>
<dbReference type="SMART" id="SM00360">
    <property type="entry name" value="RRM"/>
    <property type="match status" value="2"/>
</dbReference>
<gene>
    <name evidence="10" type="ORF">PHJA_002048200</name>
</gene>
<evidence type="ECO:0000256" key="8">
    <source>
        <dbReference type="PROSITE-ProRule" id="PRU00176"/>
    </source>
</evidence>
<dbReference type="GO" id="GO:0003729">
    <property type="term" value="F:mRNA binding"/>
    <property type="evidence" value="ECO:0007669"/>
    <property type="project" value="TreeGrafter"/>
</dbReference>
<dbReference type="CDD" id="cd21608">
    <property type="entry name" value="RRM2_NsCP33_like"/>
    <property type="match status" value="1"/>
</dbReference>
<dbReference type="OrthoDB" id="439808at2759"/>
<dbReference type="InterPro" id="IPR002343">
    <property type="entry name" value="Hud_Sxl_RNA"/>
</dbReference>
<dbReference type="GO" id="GO:0045087">
    <property type="term" value="P:innate immune response"/>
    <property type="evidence" value="ECO:0007669"/>
    <property type="project" value="UniProtKB-ARBA"/>
</dbReference>
<dbReference type="PANTHER" id="PTHR48025">
    <property type="entry name" value="OS02G0815200 PROTEIN"/>
    <property type="match status" value="1"/>
</dbReference>
<evidence type="ECO:0000256" key="1">
    <source>
        <dbReference type="ARBA" id="ARBA00004229"/>
    </source>
</evidence>
<evidence type="ECO:0000313" key="11">
    <source>
        <dbReference type="Proteomes" id="UP000653305"/>
    </source>
</evidence>
<dbReference type="InterPro" id="IPR035979">
    <property type="entry name" value="RBD_domain_sf"/>
</dbReference>
<dbReference type="SUPFAM" id="SSF54928">
    <property type="entry name" value="RNA-binding domain, RBD"/>
    <property type="match status" value="2"/>
</dbReference>
<comment type="subcellular location">
    <subcellularLocation>
        <location evidence="1">Plastid</location>
        <location evidence="1">Chloroplast</location>
    </subcellularLocation>
</comment>
<dbReference type="Pfam" id="PF00076">
    <property type="entry name" value="RRM_1"/>
    <property type="match status" value="2"/>
</dbReference>
<dbReference type="Gene3D" id="3.30.70.330">
    <property type="match status" value="2"/>
</dbReference>
<keyword evidence="7 10" id="KW-0687">Ribonucleoprotein</keyword>
<dbReference type="FunFam" id="3.30.70.330:FF:000268">
    <property type="entry name" value="31 kDa ribonucleoprotein, chloroplastic"/>
    <property type="match status" value="1"/>
</dbReference>
<name>A0A830CT60_9LAMI</name>
<evidence type="ECO:0000259" key="9">
    <source>
        <dbReference type="PROSITE" id="PS50102"/>
    </source>
</evidence>
<dbReference type="GO" id="GO:1990904">
    <property type="term" value="C:ribonucleoprotein complex"/>
    <property type="evidence" value="ECO:0007669"/>
    <property type="project" value="UniProtKB-KW"/>
</dbReference>
<dbReference type="GO" id="GO:0009535">
    <property type="term" value="C:chloroplast thylakoid membrane"/>
    <property type="evidence" value="ECO:0007669"/>
    <property type="project" value="TreeGrafter"/>
</dbReference>
<dbReference type="GO" id="GO:0008266">
    <property type="term" value="F:poly(U) RNA binding"/>
    <property type="evidence" value="ECO:0007669"/>
    <property type="project" value="UniProtKB-ARBA"/>
</dbReference>
<reference evidence="10" key="1">
    <citation type="submission" date="2020-07" db="EMBL/GenBank/DDBJ databases">
        <title>Ethylene signaling mediates host invasion by parasitic plants.</title>
        <authorList>
            <person name="Yoshida S."/>
        </authorList>
    </citation>
    <scope>NUCLEOTIDE SEQUENCE</scope>
    <source>
        <strain evidence="10">Okayama</strain>
    </source>
</reference>
<evidence type="ECO:0000256" key="3">
    <source>
        <dbReference type="ARBA" id="ARBA00022640"/>
    </source>
</evidence>
<evidence type="ECO:0000256" key="4">
    <source>
        <dbReference type="ARBA" id="ARBA00022664"/>
    </source>
</evidence>
<protein>
    <submittedName>
        <fullName evidence="10">28 kDa ribonucleoprotein chloroplastic</fullName>
    </submittedName>
</protein>
<dbReference type="AlphaFoldDB" id="A0A830CT60"/>
<keyword evidence="2" id="KW-0150">Chloroplast</keyword>
<dbReference type="EMBL" id="BMAC01000555">
    <property type="protein sequence ID" value="GFP99043.1"/>
    <property type="molecule type" value="Genomic_DNA"/>
</dbReference>
<feature type="domain" description="RRM" evidence="9">
    <location>
        <begin position="207"/>
        <end position="285"/>
    </location>
</feature>
<dbReference type="InterPro" id="IPR012677">
    <property type="entry name" value="Nucleotide-bd_a/b_plait_sf"/>
</dbReference>
<accession>A0A830CT60</accession>
<keyword evidence="4" id="KW-0507">mRNA processing</keyword>
<sequence>MSFAANTILKPISMATNGCLISHPSLFTTTKISCSNPYASIPLKPIKFPYLFSLKMKEPLYRVSVIAAYQENKNPVFFEEREKEGQQFLGDSDWGSSEIDENGDNNVELSEEAKLYVGNIPYDIDRDKLSHLFDKAGVVKMARVMYHRETKQSRGFGFVTMSTVEEAERAVEIMHRFDVKGRFLIVEKASPKGTRPERAPRSFEPSYRIYAGNLPWTMDESRLEQIFSEYGKVVKAEVVSDRETGKSRGFGFVVMSSESEMNDAIANLDGKSVDGRAILVNVAEERARRSSF</sequence>
<dbReference type="GO" id="GO:0009451">
    <property type="term" value="P:RNA modification"/>
    <property type="evidence" value="ECO:0007669"/>
    <property type="project" value="UniProtKB-ARBA"/>
</dbReference>
<keyword evidence="11" id="KW-1185">Reference proteome</keyword>
<dbReference type="Proteomes" id="UP000653305">
    <property type="component" value="Unassembled WGS sequence"/>
</dbReference>
<dbReference type="GO" id="GO:1901259">
    <property type="term" value="P:chloroplast rRNA processing"/>
    <property type="evidence" value="ECO:0007669"/>
    <property type="project" value="TreeGrafter"/>
</dbReference>
<evidence type="ECO:0000256" key="6">
    <source>
        <dbReference type="ARBA" id="ARBA00022884"/>
    </source>
</evidence>
<dbReference type="PRINTS" id="PR00961">
    <property type="entry name" value="HUDSXLRNA"/>
</dbReference>
<dbReference type="PANTHER" id="PTHR48025:SF3">
    <property type="entry name" value="31 KDA RIBONUCLEOPROTEIN, CHLOROPLASTIC-RELATED"/>
    <property type="match status" value="1"/>
</dbReference>
<dbReference type="InterPro" id="IPR000504">
    <property type="entry name" value="RRM_dom"/>
</dbReference>
<dbReference type="InterPro" id="IPR048289">
    <property type="entry name" value="RRM2_NsCP33-like"/>
</dbReference>